<dbReference type="Proteomes" id="UP001235064">
    <property type="component" value="Unassembled WGS sequence"/>
</dbReference>
<accession>A0ABT7MUT4</accession>
<keyword evidence="2" id="KW-0812">Transmembrane</keyword>
<keyword evidence="4" id="KW-1185">Reference proteome</keyword>
<keyword evidence="2" id="KW-1133">Transmembrane helix</keyword>
<gene>
    <name evidence="3" type="ORF">QSV35_02515</name>
</gene>
<proteinExistence type="predicted"/>
<reference evidence="3 4" key="1">
    <citation type="submission" date="2023-06" db="EMBL/GenBank/DDBJ databases">
        <title>Microbacterium sp. nov., isolated from a waste landfill.</title>
        <authorList>
            <person name="Wen W."/>
        </authorList>
    </citation>
    <scope>NUCLEOTIDE SEQUENCE [LARGE SCALE GENOMIC DNA]</scope>
    <source>
        <strain evidence="3 4">ASV49</strain>
    </source>
</reference>
<evidence type="ECO:0000313" key="4">
    <source>
        <dbReference type="Proteomes" id="UP001235064"/>
    </source>
</evidence>
<evidence type="ECO:0000256" key="1">
    <source>
        <dbReference type="SAM" id="MobiDB-lite"/>
    </source>
</evidence>
<organism evidence="3 4">
    <name type="scientific">Microbacterium candidum</name>
    <dbReference type="NCBI Taxonomy" id="3041922"/>
    <lineage>
        <taxon>Bacteria</taxon>
        <taxon>Bacillati</taxon>
        <taxon>Actinomycetota</taxon>
        <taxon>Actinomycetes</taxon>
        <taxon>Micrococcales</taxon>
        <taxon>Microbacteriaceae</taxon>
        <taxon>Microbacterium</taxon>
    </lineage>
</organism>
<feature type="compositionally biased region" description="Acidic residues" evidence="1">
    <location>
        <begin position="154"/>
        <end position="164"/>
    </location>
</feature>
<dbReference type="Pfam" id="PF19728">
    <property type="entry name" value="DUF6220"/>
    <property type="match status" value="1"/>
</dbReference>
<dbReference type="RefSeq" id="WP_286286383.1">
    <property type="nucleotide sequence ID" value="NZ_JASXSZ010000001.1"/>
</dbReference>
<dbReference type="EMBL" id="JASXSZ010000001">
    <property type="protein sequence ID" value="MDL9978195.1"/>
    <property type="molecule type" value="Genomic_DNA"/>
</dbReference>
<name>A0ABT7MUT4_9MICO</name>
<comment type="caution">
    <text evidence="3">The sequence shown here is derived from an EMBL/GenBank/DDBJ whole genome shotgun (WGS) entry which is preliminary data.</text>
</comment>
<dbReference type="InterPro" id="IPR046192">
    <property type="entry name" value="DUF6220"/>
</dbReference>
<evidence type="ECO:0000313" key="3">
    <source>
        <dbReference type="EMBL" id="MDL9978195.1"/>
    </source>
</evidence>
<feature type="transmembrane region" description="Helical" evidence="2">
    <location>
        <begin position="5"/>
        <end position="24"/>
    </location>
</feature>
<feature type="transmembrane region" description="Helical" evidence="2">
    <location>
        <begin position="69"/>
        <end position="93"/>
    </location>
</feature>
<protein>
    <submittedName>
        <fullName evidence="3">DUF6220 domain-containing protein</fullName>
    </submittedName>
</protein>
<evidence type="ECO:0000256" key="2">
    <source>
        <dbReference type="SAM" id="Phobius"/>
    </source>
</evidence>
<feature type="transmembrane region" description="Helical" evidence="2">
    <location>
        <begin position="44"/>
        <end position="62"/>
    </location>
</feature>
<feature type="region of interest" description="Disordered" evidence="1">
    <location>
        <begin position="144"/>
        <end position="171"/>
    </location>
</feature>
<feature type="transmembrane region" description="Helical" evidence="2">
    <location>
        <begin position="105"/>
        <end position="128"/>
    </location>
</feature>
<sequence>MMRKFYSAFSMIVVAAIVTQFYLAGVGLFSHQEEAGFAAHATNGRMVLPILFILSLILAAIAREGKRTIWYTALAILLLAFQTIIFILTGLIFGLGPETQNVPFAAVAVVSLHVVNGLAVLFTASVIARRAFLLAFRTLPGVSDKKKDAAEPIADTDTDSDTDAEPATLAQ</sequence>
<keyword evidence="2" id="KW-0472">Membrane</keyword>